<evidence type="ECO:0000313" key="4">
    <source>
        <dbReference type="EMBL" id="EGS23137.1"/>
    </source>
</evidence>
<dbReference type="EMBL" id="GL988037">
    <property type="protein sequence ID" value="EGS23137.1"/>
    <property type="molecule type" value="Genomic_DNA"/>
</dbReference>
<dbReference type="GeneID" id="18254836"/>
<dbReference type="InterPro" id="IPR036378">
    <property type="entry name" value="FAS1_dom_sf"/>
</dbReference>
<dbReference type="InterPro" id="IPR000782">
    <property type="entry name" value="FAS1_domain"/>
</dbReference>
<feature type="chain" id="PRO_5003408791" description="FAS1 domain-containing protein" evidence="2">
    <location>
        <begin position="20"/>
        <end position="567"/>
    </location>
</feature>
<feature type="domain" description="FAS1" evidence="3">
    <location>
        <begin position="338"/>
        <end position="500"/>
    </location>
</feature>
<protein>
    <recommendedName>
        <fullName evidence="3">FAS1 domain-containing protein</fullName>
    </recommendedName>
</protein>
<evidence type="ECO:0000256" key="2">
    <source>
        <dbReference type="SAM" id="SignalP"/>
    </source>
</evidence>
<accession>G0RZX6</accession>
<dbReference type="Gene3D" id="2.30.180.10">
    <property type="entry name" value="FAS1 domain"/>
    <property type="match status" value="2"/>
</dbReference>
<dbReference type="PROSITE" id="PS50213">
    <property type="entry name" value="FAS1"/>
    <property type="match status" value="2"/>
</dbReference>
<dbReference type="eggNOG" id="KOG1437">
    <property type="taxonomic scope" value="Eukaryota"/>
</dbReference>
<dbReference type="Proteomes" id="UP000008066">
    <property type="component" value="Unassembled WGS sequence"/>
</dbReference>
<reference evidence="4 5" key="1">
    <citation type="journal article" date="2011" name="Cell">
        <title>Insight into structure and assembly of the nuclear pore complex by utilizing the genome of a eukaryotic thermophile.</title>
        <authorList>
            <person name="Amlacher S."/>
            <person name="Sarges P."/>
            <person name="Flemming D."/>
            <person name="van Noort V."/>
            <person name="Kunze R."/>
            <person name="Devos D.P."/>
            <person name="Arumugam M."/>
            <person name="Bork P."/>
            <person name="Hurt E."/>
        </authorList>
    </citation>
    <scope>NUCLEOTIDE SEQUENCE [LARGE SCALE GENOMIC DNA]</scope>
    <source>
        <strain evidence="5">DSM 1495 / CBS 144.50 / IMI 039719</strain>
    </source>
</reference>
<dbReference type="STRING" id="759272.G0RZX6"/>
<keyword evidence="2" id="KW-0732">Signal</keyword>
<dbReference type="RefSeq" id="XP_006691328.1">
    <property type="nucleotide sequence ID" value="XM_006691265.1"/>
</dbReference>
<feature type="region of interest" description="Disordered" evidence="1">
    <location>
        <begin position="174"/>
        <end position="233"/>
    </location>
</feature>
<dbReference type="AlphaFoldDB" id="G0RZX6"/>
<sequence>MRRLSMIAVTTAVVISALASPVPDRSQVPFACEAKEGQSYCSLSPKKDPVQAWWDCLPWEQARELYSDVLGEDLIRDIHLSHLVDENIDLSHAYASDEDHHPDHGHGHHGHRGPSFPDKTIYEVISECEHVSRFFKLVEEHDGIKELLDDDKHNHTLLLPTNGAFCRRRCRHGHHGHDGHGDHDGHGGHGHDGDHDHSSDNESDSDHDGDHNHGHDHHHDHDHDGNHDHDGDHHHCPHWKEFIDSLLHYHILPGRWPLCRIRHSKTIPTSLHPPGLGFSSELSPKYHHHHPQRIRSFTTPFLQRTYLNFRTVLTPHTVTIHAKNGIIHLIDSLLIPPPNQTTALRLLPSHFSTLTLALETTGLASELADLPRSGGATFFAPDNHAWMRLGRRANAFLFSEHGKPYLKALVKYHVALNETLYSDAFYSGKKGHHDGNEMEAGFGFGYEHVDLTTLLHDLPLSVDIRRWHGWVTILVNGFTRVLIRDGVAADGVIHVIDQVLVPPCKHGGNGENLKSGEVSVEELKARLEPYVEDETRLSGAAMMDTCTQEALYMKKAGQKYVAAIGDL</sequence>
<dbReference type="KEGG" id="cthr:CTHT_0007980"/>
<dbReference type="Pfam" id="PF02469">
    <property type="entry name" value="Fasciclin"/>
    <property type="match status" value="1"/>
</dbReference>
<feature type="compositionally biased region" description="Basic and acidic residues" evidence="1">
    <location>
        <begin position="95"/>
        <end position="105"/>
    </location>
</feature>
<name>G0RZX6_CHATD</name>
<dbReference type="PANTHER" id="PTHR10900:SF125">
    <property type="entry name" value="FAS1 DOMAIN-CONTAINING PROTEIN YLR001C"/>
    <property type="match status" value="1"/>
</dbReference>
<dbReference type="SUPFAM" id="SSF82153">
    <property type="entry name" value="FAS1 domain"/>
    <property type="match status" value="2"/>
</dbReference>
<gene>
    <name evidence="4" type="ORF">CTHT_0007980</name>
</gene>
<dbReference type="HOGENOM" id="CLU_026522_0_1_1"/>
<dbReference type="PANTHER" id="PTHR10900">
    <property type="entry name" value="PERIOSTIN-RELATED"/>
    <property type="match status" value="1"/>
</dbReference>
<dbReference type="OrthoDB" id="7700931at2759"/>
<organism evidence="5">
    <name type="scientific">Chaetomium thermophilum (strain DSM 1495 / CBS 144.50 / IMI 039719)</name>
    <name type="common">Thermochaetoides thermophila</name>
    <dbReference type="NCBI Taxonomy" id="759272"/>
    <lineage>
        <taxon>Eukaryota</taxon>
        <taxon>Fungi</taxon>
        <taxon>Dikarya</taxon>
        <taxon>Ascomycota</taxon>
        <taxon>Pezizomycotina</taxon>
        <taxon>Sordariomycetes</taxon>
        <taxon>Sordariomycetidae</taxon>
        <taxon>Sordariales</taxon>
        <taxon>Chaetomiaceae</taxon>
        <taxon>Thermochaetoides</taxon>
    </lineage>
</organism>
<feature type="domain" description="FAS1" evidence="3">
    <location>
        <begin position="118"/>
        <end position="334"/>
    </location>
</feature>
<dbReference type="SMART" id="SM00554">
    <property type="entry name" value="FAS1"/>
    <property type="match status" value="2"/>
</dbReference>
<evidence type="ECO:0000259" key="3">
    <source>
        <dbReference type="PROSITE" id="PS50213"/>
    </source>
</evidence>
<evidence type="ECO:0000256" key="1">
    <source>
        <dbReference type="SAM" id="MobiDB-lite"/>
    </source>
</evidence>
<feature type="compositionally biased region" description="Basic and acidic residues" evidence="1">
    <location>
        <begin position="176"/>
        <end position="233"/>
    </location>
</feature>
<proteinExistence type="predicted"/>
<feature type="signal peptide" evidence="2">
    <location>
        <begin position="1"/>
        <end position="19"/>
    </location>
</feature>
<keyword evidence="5" id="KW-1185">Reference proteome</keyword>
<dbReference type="InterPro" id="IPR050904">
    <property type="entry name" value="Adhesion/Biosynth-related"/>
</dbReference>
<evidence type="ECO:0000313" key="5">
    <source>
        <dbReference type="Proteomes" id="UP000008066"/>
    </source>
</evidence>
<feature type="region of interest" description="Disordered" evidence="1">
    <location>
        <begin position="95"/>
        <end position="115"/>
    </location>
</feature>
<dbReference type="OMA" id="TSILAHF"/>